<reference evidence="1" key="1">
    <citation type="submission" date="2018-05" db="EMBL/GenBank/DDBJ databases">
        <authorList>
            <person name="Lanie J.A."/>
            <person name="Ng W.-L."/>
            <person name="Kazmierczak K.M."/>
            <person name="Andrzejewski T.M."/>
            <person name="Davidsen T.M."/>
            <person name="Wayne K.J."/>
            <person name="Tettelin H."/>
            <person name="Glass J.I."/>
            <person name="Rusch D."/>
            <person name="Podicherti R."/>
            <person name="Tsui H.-C.T."/>
            <person name="Winkler M.E."/>
        </authorList>
    </citation>
    <scope>NUCLEOTIDE SEQUENCE</scope>
</reference>
<gene>
    <name evidence="1" type="ORF">METZ01_LOCUS28099</name>
</gene>
<protein>
    <recommendedName>
        <fullName evidence="2">Cytochrome c domain-containing protein</fullName>
    </recommendedName>
</protein>
<evidence type="ECO:0000313" key="1">
    <source>
        <dbReference type="EMBL" id="SUZ75245.1"/>
    </source>
</evidence>
<accession>A0A381Q7D4</accession>
<evidence type="ECO:0008006" key="2">
    <source>
        <dbReference type="Google" id="ProtNLM"/>
    </source>
</evidence>
<sequence length="113" mass="12548">MSEDSSQEQVVYWPRVKEILDGIMGRWIERWDRQPLPGIHAYYWETAEDIQAAVLSGLRAIEPGLPARETNLVKSLARAVGTSGKMPLRGPFLSTEEVDEIVAWIDGGMPGGP</sequence>
<dbReference type="EMBL" id="UINC01001238">
    <property type="protein sequence ID" value="SUZ75245.1"/>
    <property type="molecule type" value="Genomic_DNA"/>
</dbReference>
<proteinExistence type="predicted"/>
<name>A0A381Q7D4_9ZZZZ</name>
<dbReference type="AlphaFoldDB" id="A0A381Q7D4"/>
<organism evidence="1">
    <name type="scientific">marine metagenome</name>
    <dbReference type="NCBI Taxonomy" id="408172"/>
    <lineage>
        <taxon>unclassified sequences</taxon>
        <taxon>metagenomes</taxon>
        <taxon>ecological metagenomes</taxon>
    </lineage>
</organism>